<feature type="domain" description="Endonuclease/exonuclease/phosphatase" evidence="2">
    <location>
        <begin position="448"/>
        <end position="588"/>
    </location>
</feature>
<keyword evidence="1" id="KW-0732">Signal</keyword>
<dbReference type="Proteomes" id="UP000242864">
    <property type="component" value="Chromosome"/>
</dbReference>
<evidence type="ECO:0000256" key="1">
    <source>
        <dbReference type="SAM" id="SignalP"/>
    </source>
</evidence>
<proteinExistence type="predicted"/>
<feature type="signal peptide" evidence="1">
    <location>
        <begin position="1"/>
        <end position="29"/>
    </location>
</feature>
<protein>
    <submittedName>
        <fullName evidence="3">Endonuclease</fullName>
    </submittedName>
</protein>
<dbReference type="SUPFAM" id="SSF56219">
    <property type="entry name" value="DNase I-like"/>
    <property type="match status" value="1"/>
</dbReference>
<dbReference type="EMBL" id="CP020773">
    <property type="protein sequence ID" value="ARJ50420.1"/>
    <property type="molecule type" value="Genomic_DNA"/>
</dbReference>
<evidence type="ECO:0000259" key="2">
    <source>
        <dbReference type="Pfam" id="PF19580"/>
    </source>
</evidence>
<dbReference type="AlphaFoldDB" id="A0AAC9RTE8"/>
<feature type="chain" id="PRO_5042122641" evidence="1">
    <location>
        <begin position="30"/>
        <end position="624"/>
    </location>
</feature>
<dbReference type="RefSeq" id="WP_085236898.1">
    <property type="nucleotide sequence ID" value="NZ_CP020773.1"/>
</dbReference>
<keyword evidence="3" id="KW-0255">Endonuclease</keyword>
<name>A0AAC9RTE8_9STAP</name>
<dbReference type="Gene3D" id="3.60.10.10">
    <property type="entry name" value="Endonuclease/exonuclease/phosphatase"/>
    <property type="match status" value="1"/>
</dbReference>
<gene>
    <name evidence="3" type="ORF">B5P37_03395</name>
</gene>
<dbReference type="PANTHER" id="PTHR42834">
    <property type="entry name" value="ENDONUCLEASE/EXONUCLEASE/PHOSPHATASE FAMILY PROTEIN (AFU_ORTHOLOGUE AFUA_3G09210)"/>
    <property type="match status" value="1"/>
</dbReference>
<organism evidence="3 4">
    <name type="scientific">Staphylococcus lutrae</name>
    <dbReference type="NCBI Taxonomy" id="155085"/>
    <lineage>
        <taxon>Bacteria</taxon>
        <taxon>Bacillati</taxon>
        <taxon>Bacillota</taxon>
        <taxon>Bacilli</taxon>
        <taxon>Bacillales</taxon>
        <taxon>Staphylococcaceae</taxon>
        <taxon>Staphylococcus</taxon>
    </lineage>
</organism>
<dbReference type="InterPro" id="IPR036691">
    <property type="entry name" value="Endo/exonu/phosph_ase_sf"/>
</dbReference>
<keyword evidence="3" id="KW-0378">Hydrolase</keyword>
<dbReference type="InterPro" id="IPR005135">
    <property type="entry name" value="Endo/exonuclease/phosphatase"/>
</dbReference>
<reference evidence="3 4" key="1">
    <citation type="submission" date="2017-04" db="EMBL/GenBank/DDBJ databases">
        <authorList>
            <person name="Veseli I.A."/>
            <person name="Tang C."/>
            <person name="Pombert J.-F."/>
        </authorList>
    </citation>
    <scope>NUCLEOTIDE SEQUENCE [LARGE SCALE GENOMIC DNA]</scope>
    <source>
        <strain evidence="3 4">ATCC 700373</strain>
    </source>
</reference>
<evidence type="ECO:0000313" key="4">
    <source>
        <dbReference type="Proteomes" id="UP000242864"/>
    </source>
</evidence>
<keyword evidence="4" id="KW-1185">Reference proteome</keyword>
<keyword evidence="3" id="KW-0540">Nuclease</keyword>
<dbReference type="KEGG" id="slz:B5P37_03395"/>
<dbReference type="GO" id="GO:0004519">
    <property type="term" value="F:endonuclease activity"/>
    <property type="evidence" value="ECO:0007669"/>
    <property type="project" value="UniProtKB-KW"/>
</dbReference>
<dbReference type="Pfam" id="PF19580">
    <property type="entry name" value="Exo_endo_phos_3"/>
    <property type="match status" value="1"/>
</dbReference>
<dbReference type="CDD" id="cd04486">
    <property type="entry name" value="YhcR_OBF_like"/>
    <property type="match status" value="1"/>
</dbReference>
<accession>A0AAC9RTE8</accession>
<sequence>MKNKHIVTTLLLGLLTSTVTLSSHTNAYAQQSSHTPLQIHDIQGAGHDSPFKDQHVDKVGGIVTYIYKVNNNYYFHFQTPDQLKDHNPTTSEALIVYAGKQKPDVRVGDLAQVTGTVREYAIEGYAEKQTTDLPVTEIDAREDHKGHITVIKGNQPLPQPIKIKKVPQQIASNQPFKSFQPDTYAMDYWESLEGMRVQVDQVRSVGPQSHSEIFTVTNDTAPETKNGGILLKENQANGQRIAFKLNDDTQRAKDFNVVTGDIFKGPLIGYVNYSYQNYKVNIDYKDMEKAYKKGGTKPVATKLKSSENKLTVASYNLENFSNSVKSSSDDKAQKLANGIVNSMKQPDIVGVTEVQDNNGPGKGDTKANQSYERLIKAIENAGGPTYRYVNIDPDNNVDGGQPDANIRVGFLYNPKRVTFNDRIKPGDAHTAVGYQGQQLTLNPGRIAPQDPAFKDVRKSLAAQFDFKGEQIIAIANHWKSKRGDDGLFGSQQPVVLHSEPQRVEIAKRIGEFVAQVQRQNPKAHVISVGDYNDFQWTKSLTTLESFGLTNMVNQVPQNQRYSYVYQGNTQTLDHVLVSNHLSAQTQLDMIHVNSDFTEGSGRASDHDPLLAQIDFSKQIKKAKK</sequence>
<evidence type="ECO:0000313" key="3">
    <source>
        <dbReference type="EMBL" id="ARJ50420.1"/>
    </source>
</evidence>
<dbReference type="PANTHER" id="PTHR42834:SF1">
    <property type="entry name" value="ENDONUCLEASE_EXONUCLEASE_PHOSPHATASE FAMILY PROTEIN (AFU_ORTHOLOGUE AFUA_3G09210)"/>
    <property type="match status" value="1"/>
</dbReference>